<name>A0A1T4NTE2_9SPIR</name>
<dbReference type="Gene3D" id="3.40.50.2020">
    <property type="match status" value="1"/>
</dbReference>
<evidence type="ECO:0000313" key="3">
    <source>
        <dbReference type="Proteomes" id="UP000190395"/>
    </source>
</evidence>
<dbReference type="Proteomes" id="UP000190395">
    <property type="component" value="Unassembled WGS sequence"/>
</dbReference>
<gene>
    <name evidence="2" type="ORF">SAMN02745152_01318</name>
</gene>
<evidence type="ECO:0000256" key="1">
    <source>
        <dbReference type="ARBA" id="ARBA00008007"/>
    </source>
</evidence>
<dbReference type="SUPFAM" id="SSF64484">
    <property type="entry name" value="beta and beta-prime subunits of DNA dependent RNA-polymerase"/>
    <property type="match status" value="1"/>
</dbReference>
<dbReference type="InterPro" id="IPR000836">
    <property type="entry name" value="PRTase_dom"/>
</dbReference>
<proteinExistence type="inferred from homology"/>
<dbReference type="CDD" id="cd06223">
    <property type="entry name" value="PRTases_typeI"/>
    <property type="match status" value="1"/>
</dbReference>
<dbReference type="EMBL" id="FUXC01000007">
    <property type="protein sequence ID" value="SJZ82521.1"/>
    <property type="molecule type" value="Genomic_DNA"/>
</dbReference>
<organism evidence="2 3">
    <name type="scientific">Treponema berlinense</name>
    <dbReference type="NCBI Taxonomy" id="225004"/>
    <lineage>
        <taxon>Bacteria</taxon>
        <taxon>Pseudomonadati</taxon>
        <taxon>Spirochaetota</taxon>
        <taxon>Spirochaetia</taxon>
        <taxon>Spirochaetales</taxon>
        <taxon>Treponemataceae</taxon>
        <taxon>Treponema</taxon>
    </lineage>
</organism>
<sequence>MEKVKFSKTPRTRISFFFLFLMNFFRHVEVFFLGGEECLCCGKNSGIIPVCKICLQKLFVADGDRRCSVCGKTLVSEIELCSSCRSQKILFSVDSSFSLFSYRLWKKNLLFAWKTEEKRVLSPVFASFAFKKIAEISQSWNSKGLILPVVPVPPRPGKIRQKGWDQIDELCFYLRNLYGIEILPFLRRLTRFQQKKLNRLHRLEQIKNAFVLRPQKEIQKLLKSLPETVILLDDVMTTGSTLEACAFELKKAGIKNVIALTLFIVD</sequence>
<dbReference type="RefSeq" id="WP_143592622.1">
    <property type="nucleotide sequence ID" value="NZ_FUXC01000007.1"/>
</dbReference>
<dbReference type="InterPro" id="IPR051910">
    <property type="entry name" value="ComF/GntX_DNA_util-trans"/>
</dbReference>
<dbReference type="InterPro" id="IPR029057">
    <property type="entry name" value="PRTase-like"/>
</dbReference>
<protein>
    <submittedName>
        <fullName evidence="2">ComF family protein</fullName>
    </submittedName>
</protein>
<keyword evidence="3" id="KW-1185">Reference proteome</keyword>
<dbReference type="PANTHER" id="PTHR47505">
    <property type="entry name" value="DNA UTILIZATION PROTEIN YHGH"/>
    <property type="match status" value="1"/>
</dbReference>
<dbReference type="PANTHER" id="PTHR47505:SF1">
    <property type="entry name" value="DNA UTILIZATION PROTEIN YHGH"/>
    <property type="match status" value="1"/>
</dbReference>
<comment type="similarity">
    <text evidence="1">Belongs to the ComF/GntX family.</text>
</comment>
<dbReference type="OrthoDB" id="9779910at2"/>
<accession>A0A1T4NTE2</accession>
<dbReference type="STRING" id="225004.SAMN02745152_01318"/>
<dbReference type="GeneID" id="303367555"/>
<evidence type="ECO:0000313" key="2">
    <source>
        <dbReference type="EMBL" id="SJZ82521.1"/>
    </source>
</evidence>
<dbReference type="AlphaFoldDB" id="A0A1T4NTE2"/>
<dbReference type="SUPFAM" id="SSF53271">
    <property type="entry name" value="PRTase-like"/>
    <property type="match status" value="1"/>
</dbReference>
<reference evidence="2 3" key="1">
    <citation type="submission" date="2017-02" db="EMBL/GenBank/DDBJ databases">
        <authorList>
            <person name="Peterson S.W."/>
        </authorList>
    </citation>
    <scope>NUCLEOTIDE SEQUENCE [LARGE SCALE GENOMIC DNA]</scope>
    <source>
        <strain evidence="2 3">ATCC BAA-909</strain>
    </source>
</reference>